<dbReference type="Proteomes" id="UP000285150">
    <property type="component" value="Unassembled WGS sequence"/>
</dbReference>
<dbReference type="STRING" id="46506.AA415_01649"/>
<dbReference type="PATRIC" id="fig|46506.5.peg.1756"/>
<dbReference type="EMBL" id="QSHQ01000035">
    <property type="protein sequence ID" value="RHC27058.1"/>
    <property type="molecule type" value="Genomic_DNA"/>
</dbReference>
<dbReference type="PANTHER" id="PTHR43800:SF1">
    <property type="entry name" value="PEPTIDYL-LYSINE N-ACETYLTRANSFERASE YJAB"/>
    <property type="match status" value="1"/>
</dbReference>
<dbReference type="EMBL" id="QSGN01000029">
    <property type="protein sequence ID" value="RHB27601.1"/>
    <property type="molecule type" value="Genomic_DNA"/>
</dbReference>
<dbReference type="Proteomes" id="UP000283762">
    <property type="component" value="Unassembled WGS sequence"/>
</dbReference>
<dbReference type="InterPro" id="IPR000182">
    <property type="entry name" value="GNAT_dom"/>
</dbReference>
<evidence type="ECO:0000313" key="16">
    <source>
        <dbReference type="Proteomes" id="UP000261223"/>
    </source>
</evidence>
<dbReference type="EMBL" id="LRGC01000006">
    <property type="protein sequence ID" value="KWR55200.1"/>
    <property type="molecule type" value="Genomic_DNA"/>
</dbReference>
<dbReference type="EMBL" id="QRTW01000023">
    <property type="protein sequence ID" value="RGR11149.1"/>
    <property type="molecule type" value="Genomic_DNA"/>
</dbReference>
<evidence type="ECO:0000313" key="5">
    <source>
        <dbReference type="EMBL" id="KAB5327711.1"/>
    </source>
</evidence>
<evidence type="ECO:0000313" key="24">
    <source>
        <dbReference type="Proteomes" id="UP000431177"/>
    </source>
</evidence>
<evidence type="ECO:0000313" key="17">
    <source>
        <dbReference type="Proteomes" id="UP000283310"/>
    </source>
</evidence>
<keyword evidence="15" id="KW-1185">Reference proteome</keyword>
<gene>
    <name evidence="6" type="primary">yjaB</name>
    <name evidence="6" type="ORF">AA415_01649</name>
    <name evidence="14" type="ORF">DW668_08815</name>
    <name evidence="13" type="ORF">DW853_14180</name>
    <name evidence="12" type="ORF">DW889_11520</name>
    <name evidence="11" type="ORF">DWV41_03400</name>
    <name evidence="10" type="ORF">DWV77_05020</name>
    <name evidence="9" type="ORF">DWY58_11555</name>
    <name evidence="8" type="ORF">DWY65_12385</name>
    <name evidence="7" type="ORF">DXC34_12715</name>
    <name evidence="5" type="ORF">F9950_08995</name>
    <name evidence="4" type="ORF">F9958_03745</name>
</gene>
<evidence type="ECO:0000313" key="14">
    <source>
        <dbReference type="EMBL" id="RHF75607.1"/>
    </source>
</evidence>
<dbReference type="InterPro" id="IPR016181">
    <property type="entry name" value="Acyl_CoA_acyltransferase"/>
</dbReference>
<dbReference type="AlphaFoldDB" id="A0A108T8C7"/>
<dbReference type="EMBL" id="QSAF01000004">
    <property type="protein sequence ID" value="RGW35322.1"/>
    <property type="molecule type" value="Genomic_DNA"/>
</dbReference>
<evidence type="ECO:0000313" key="19">
    <source>
        <dbReference type="Proteomes" id="UP000283762"/>
    </source>
</evidence>
<evidence type="ECO:0000313" key="13">
    <source>
        <dbReference type="EMBL" id="RHC27058.1"/>
    </source>
</evidence>
<dbReference type="Proteomes" id="UP000283482">
    <property type="component" value="Unassembled WGS sequence"/>
</dbReference>
<evidence type="ECO:0000313" key="9">
    <source>
        <dbReference type="EMBL" id="RGR27350.1"/>
    </source>
</evidence>
<keyword evidence="2 6" id="KW-0012">Acyltransferase</keyword>
<evidence type="ECO:0000313" key="22">
    <source>
        <dbReference type="Proteomes" id="UP000285150"/>
    </source>
</evidence>
<evidence type="ECO:0000313" key="11">
    <source>
        <dbReference type="EMBL" id="RGW99869.1"/>
    </source>
</evidence>
<evidence type="ECO:0000313" key="7">
    <source>
        <dbReference type="EMBL" id="RGM11565.1"/>
    </source>
</evidence>
<dbReference type="CDD" id="cd04301">
    <property type="entry name" value="NAT_SF"/>
    <property type="match status" value="1"/>
</dbReference>
<comment type="caution">
    <text evidence="6">The sequence shown here is derived from an EMBL/GenBank/DDBJ whole genome shotgun (WGS) entry which is preliminary data.</text>
</comment>
<dbReference type="PROSITE" id="PS51186">
    <property type="entry name" value="GNAT"/>
    <property type="match status" value="1"/>
</dbReference>
<evidence type="ECO:0000259" key="3">
    <source>
        <dbReference type="PROSITE" id="PS51186"/>
    </source>
</evidence>
<dbReference type="RefSeq" id="WP_005652499.1">
    <property type="nucleotide sequence ID" value="NZ_AP031449.1"/>
</dbReference>
<feature type="domain" description="N-acetyltransferase" evidence="3">
    <location>
        <begin position="1"/>
        <end position="145"/>
    </location>
</feature>
<dbReference type="EMBL" id="QSBD01000003">
    <property type="protein sequence ID" value="RGW99869.1"/>
    <property type="molecule type" value="Genomic_DNA"/>
</dbReference>
<keyword evidence="1 6" id="KW-0808">Transferase</keyword>
<dbReference type="SUPFAM" id="SSF55729">
    <property type="entry name" value="Acyl-CoA N-acyltransferases (Nat)"/>
    <property type="match status" value="1"/>
</dbReference>
<dbReference type="Proteomes" id="UP000284161">
    <property type="component" value="Unassembled WGS sequence"/>
</dbReference>
<reference evidence="16 17" key="3">
    <citation type="submission" date="2018-08" db="EMBL/GenBank/DDBJ databases">
        <title>A genome reference for cultivated species of the human gut microbiota.</title>
        <authorList>
            <person name="Zou Y."/>
            <person name="Xue W."/>
            <person name="Luo G."/>
        </authorList>
    </citation>
    <scope>NUCLEOTIDE SEQUENCE [LARGE SCALE GENOMIC DNA]</scope>
    <source>
        <strain evidence="11 21">AF05-4</strain>
        <strain evidence="10 22">AF12-7</strain>
        <strain evidence="9 20">AF25-6</strain>
        <strain evidence="8 17">AF26-20BH</strain>
        <strain evidence="14 19">AM25-16</strain>
        <strain evidence="13 23">AM36-9BH</strain>
        <strain evidence="12 18">AM40-34</strain>
        <strain evidence="7 16">TF03-6</strain>
    </source>
</reference>
<evidence type="ECO:0000313" key="6">
    <source>
        <dbReference type="EMBL" id="KWR55200.1"/>
    </source>
</evidence>
<dbReference type="EC" id="2.3.1.-" evidence="6"/>
<dbReference type="EMBL" id="WCLE01000005">
    <property type="protein sequence ID" value="KAB5315772.1"/>
    <property type="molecule type" value="Genomic_DNA"/>
</dbReference>
<evidence type="ECO:0000313" key="25">
    <source>
        <dbReference type="Proteomes" id="UP000467334"/>
    </source>
</evidence>
<evidence type="ECO:0000313" key="20">
    <source>
        <dbReference type="Proteomes" id="UP000284161"/>
    </source>
</evidence>
<organism evidence="6 15">
    <name type="scientific">Bacteroides stercoris</name>
    <dbReference type="NCBI Taxonomy" id="46506"/>
    <lineage>
        <taxon>Bacteria</taxon>
        <taxon>Pseudomonadati</taxon>
        <taxon>Bacteroidota</taxon>
        <taxon>Bacteroidia</taxon>
        <taxon>Bacteroidales</taxon>
        <taxon>Bacteroidaceae</taxon>
        <taxon>Bacteroides</taxon>
    </lineage>
</organism>
<evidence type="ECO:0000313" key="21">
    <source>
        <dbReference type="Proteomes" id="UP000284777"/>
    </source>
</evidence>
<dbReference type="Proteomes" id="UP000056419">
    <property type="component" value="Unassembled WGS sequence"/>
</dbReference>
<accession>A0A108T8C7</accession>
<sequence>MKILRPTPQDYDELLTVWEASVRSTHHFLTEENIQFYKPLVRNQYFQAVELYIIRNREGKIAAFMGLSDELIEMLFVHPDEQGKGYGKQLMQYALHEKHIYKVDVNEQNEKAHRFYLHMGFQLIGRDETDPSGNPFPILHLQWKP</sequence>
<dbReference type="Pfam" id="PF13508">
    <property type="entry name" value="Acetyltransf_7"/>
    <property type="match status" value="1"/>
</dbReference>
<reference evidence="24 25" key="4">
    <citation type="journal article" date="2019" name="Nat. Med.">
        <title>A library of human gut bacterial isolates paired with longitudinal multiomics data enables mechanistic microbiome research.</title>
        <authorList>
            <person name="Poyet M."/>
            <person name="Groussin M."/>
            <person name="Gibbons S.M."/>
            <person name="Avila-Pacheco J."/>
            <person name="Jiang X."/>
            <person name="Kearney S.M."/>
            <person name="Perrotta A.R."/>
            <person name="Berdy B."/>
            <person name="Zhao S."/>
            <person name="Lieberman T.D."/>
            <person name="Swanson P.K."/>
            <person name="Smith M."/>
            <person name="Roesemann S."/>
            <person name="Alexander J.E."/>
            <person name="Rich S.A."/>
            <person name="Livny J."/>
            <person name="Vlamakis H."/>
            <person name="Clish C."/>
            <person name="Bullock K."/>
            <person name="Deik A."/>
            <person name="Scott J."/>
            <person name="Pierce K.A."/>
            <person name="Xavier R.J."/>
            <person name="Alm E.J."/>
        </authorList>
    </citation>
    <scope>NUCLEOTIDE SEQUENCE [LARGE SCALE GENOMIC DNA]</scope>
    <source>
        <strain evidence="5 24">BIOML-A2</strain>
        <strain evidence="4 25">BIOML-A6</strain>
    </source>
</reference>
<dbReference type="Gene3D" id="3.40.630.30">
    <property type="match status" value="1"/>
</dbReference>
<dbReference type="Proteomes" id="UP000431177">
    <property type="component" value="Unassembled WGS sequence"/>
</dbReference>
<dbReference type="GeneID" id="31796045"/>
<evidence type="ECO:0000313" key="12">
    <source>
        <dbReference type="EMBL" id="RHB27601.1"/>
    </source>
</evidence>
<dbReference type="Proteomes" id="UP000284777">
    <property type="component" value="Unassembled WGS sequence"/>
</dbReference>
<evidence type="ECO:0000256" key="2">
    <source>
        <dbReference type="ARBA" id="ARBA00023315"/>
    </source>
</evidence>
<evidence type="ECO:0000313" key="4">
    <source>
        <dbReference type="EMBL" id="KAB5315772.1"/>
    </source>
</evidence>
<dbReference type="EMBL" id="WCLA01000016">
    <property type="protein sequence ID" value="KAB5327711.1"/>
    <property type="molecule type" value="Genomic_DNA"/>
</dbReference>
<dbReference type="Proteomes" id="UP000261223">
    <property type="component" value="Unassembled WGS sequence"/>
</dbReference>
<proteinExistence type="predicted"/>
<evidence type="ECO:0000313" key="8">
    <source>
        <dbReference type="EMBL" id="RGR11149.1"/>
    </source>
</evidence>
<evidence type="ECO:0000313" key="18">
    <source>
        <dbReference type="Proteomes" id="UP000283482"/>
    </source>
</evidence>
<protein>
    <submittedName>
        <fullName evidence="4">GNAT family N-acetyltransferase</fullName>
    </submittedName>
    <submittedName>
        <fullName evidence="6">Putative N-acetyltransferase, YjaB-like</fullName>
        <ecNumber evidence="6">2.3.1.-</ecNumber>
    </submittedName>
</protein>
<reference evidence="6 15" key="1">
    <citation type="journal article" date="2016" name="BMC Genomics">
        <title>Type VI secretion systems of human gut Bacteroidales segregate into three genetic architectures, two of which are contained on mobile genetic elements.</title>
        <authorList>
            <person name="Coyne M.J."/>
            <person name="Roelofs K.G."/>
            <person name="Comstock L.E."/>
        </authorList>
    </citation>
    <scope>NUCLEOTIDE SEQUENCE [LARGE SCALE GENOMIC DNA]</scope>
    <source>
        <strain evidence="6 15">CL09T03C01</strain>
    </source>
</reference>
<evidence type="ECO:0000256" key="1">
    <source>
        <dbReference type="ARBA" id="ARBA00022679"/>
    </source>
</evidence>
<dbReference type="EMBL" id="QSSV01000016">
    <property type="protein sequence ID" value="RGM11565.1"/>
    <property type="molecule type" value="Genomic_DNA"/>
</dbReference>
<evidence type="ECO:0000313" key="23">
    <source>
        <dbReference type="Proteomes" id="UP000285305"/>
    </source>
</evidence>
<dbReference type="Proteomes" id="UP000467334">
    <property type="component" value="Unassembled WGS sequence"/>
</dbReference>
<dbReference type="Proteomes" id="UP000283310">
    <property type="component" value="Unassembled WGS sequence"/>
</dbReference>
<dbReference type="PANTHER" id="PTHR43800">
    <property type="entry name" value="PEPTIDYL-LYSINE N-ACETYLTRANSFERASE YJAB"/>
    <property type="match status" value="1"/>
</dbReference>
<evidence type="ECO:0000313" key="10">
    <source>
        <dbReference type="EMBL" id="RGW35322.1"/>
    </source>
</evidence>
<dbReference type="EMBL" id="QRUB01000010">
    <property type="protein sequence ID" value="RGR27350.1"/>
    <property type="molecule type" value="Genomic_DNA"/>
</dbReference>
<reference evidence="6" key="2">
    <citation type="submission" date="2016-01" db="EMBL/GenBank/DDBJ databases">
        <authorList>
            <person name="McClelland M."/>
            <person name="Jain A."/>
            <person name="Saraogi P."/>
            <person name="Mendelson R."/>
            <person name="Westerman R."/>
            <person name="SanMiguel P."/>
            <person name="Csonka L."/>
        </authorList>
    </citation>
    <scope>NUCLEOTIDE SEQUENCE</scope>
    <source>
        <strain evidence="6">CL09T03C01</strain>
    </source>
</reference>
<name>A0A108T8C7_BACSE</name>
<dbReference type="GO" id="GO:0016747">
    <property type="term" value="F:acyltransferase activity, transferring groups other than amino-acyl groups"/>
    <property type="evidence" value="ECO:0007669"/>
    <property type="project" value="InterPro"/>
</dbReference>
<dbReference type="Proteomes" id="UP000285305">
    <property type="component" value="Unassembled WGS sequence"/>
</dbReference>
<dbReference type="EMBL" id="QRHJ01000021">
    <property type="protein sequence ID" value="RHF75607.1"/>
    <property type="molecule type" value="Genomic_DNA"/>
</dbReference>
<evidence type="ECO:0000313" key="15">
    <source>
        <dbReference type="Proteomes" id="UP000056419"/>
    </source>
</evidence>